<evidence type="ECO:0000256" key="1">
    <source>
        <dbReference type="SAM" id="MobiDB-lite"/>
    </source>
</evidence>
<evidence type="ECO:0000313" key="3">
    <source>
        <dbReference type="Proteomes" id="UP000196587"/>
    </source>
</evidence>
<reference evidence="3" key="1">
    <citation type="submission" date="2017-04" db="EMBL/GenBank/DDBJ databases">
        <title>Function of individual gut microbiota members based on whole genome sequencing of pure cultures obtained from chicken caecum.</title>
        <authorList>
            <person name="Medvecky M."/>
            <person name="Cejkova D."/>
            <person name="Polansky O."/>
            <person name="Karasova D."/>
            <person name="Kubasova T."/>
            <person name="Cizek A."/>
            <person name="Rychlik I."/>
        </authorList>
    </citation>
    <scope>NUCLEOTIDE SEQUENCE [LARGE SCALE GENOMIC DNA]</scope>
    <source>
        <strain evidence="3">An189</strain>
    </source>
</reference>
<feature type="compositionally biased region" description="Basic residues" evidence="1">
    <location>
        <begin position="33"/>
        <end position="43"/>
    </location>
</feature>
<sequence>MLLKRYSAKYEHITPAFHPNGKRNGRFFQPRPIPKRKKKRKRQGNMIGGTPPRTFIQYSILSSKAAIVFAKIASPAISIAIAVANVCKENQMRASTNP</sequence>
<dbReference type="RefSeq" id="WP_087413342.1">
    <property type="nucleotide sequence ID" value="NZ_NFKE01000012.1"/>
</dbReference>
<feature type="region of interest" description="Disordered" evidence="1">
    <location>
        <begin position="18"/>
        <end position="50"/>
    </location>
</feature>
<comment type="caution">
    <text evidence="2">The sequence shown here is derived from an EMBL/GenBank/DDBJ whole genome shotgun (WGS) entry which is preliminary data.</text>
</comment>
<protein>
    <submittedName>
        <fullName evidence="2">Uncharacterized protein</fullName>
    </submittedName>
</protein>
<name>A0A1Y4JJC6_9BACE</name>
<organism evidence="2 3">
    <name type="scientific">Bacteroides clarus</name>
    <dbReference type="NCBI Taxonomy" id="626929"/>
    <lineage>
        <taxon>Bacteria</taxon>
        <taxon>Pseudomonadati</taxon>
        <taxon>Bacteroidota</taxon>
        <taxon>Bacteroidia</taxon>
        <taxon>Bacteroidales</taxon>
        <taxon>Bacteroidaceae</taxon>
        <taxon>Bacteroides</taxon>
    </lineage>
</organism>
<dbReference type="EMBL" id="NFKE01000012">
    <property type="protein sequence ID" value="OUP32545.1"/>
    <property type="molecule type" value="Genomic_DNA"/>
</dbReference>
<proteinExistence type="predicted"/>
<accession>A0A1Y4JJC6</accession>
<dbReference type="AlphaFoldDB" id="A0A1Y4JJC6"/>
<dbReference type="Proteomes" id="UP000196587">
    <property type="component" value="Unassembled WGS sequence"/>
</dbReference>
<evidence type="ECO:0000313" key="2">
    <source>
        <dbReference type="EMBL" id="OUP32545.1"/>
    </source>
</evidence>
<gene>
    <name evidence="2" type="ORF">B5F24_14525</name>
</gene>